<organism evidence="1 2">
    <name type="scientific">Penaeus vannamei</name>
    <name type="common">Whiteleg shrimp</name>
    <name type="synonym">Litopenaeus vannamei</name>
    <dbReference type="NCBI Taxonomy" id="6689"/>
    <lineage>
        <taxon>Eukaryota</taxon>
        <taxon>Metazoa</taxon>
        <taxon>Ecdysozoa</taxon>
        <taxon>Arthropoda</taxon>
        <taxon>Crustacea</taxon>
        <taxon>Multicrustacea</taxon>
        <taxon>Malacostraca</taxon>
        <taxon>Eumalacostraca</taxon>
        <taxon>Eucarida</taxon>
        <taxon>Decapoda</taxon>
        <taxon>Dendrobranchiata</taxon>
        <taxon>Penaeoidea</taxon>
        <taxon>Penaeidae</taxon>
        <taxon>Penaeus</taxon>
    </lineage>
</organism>
<dbReference type="AlphaFoldDB" id="A0A423U9W9"/>
<dbReference type="OrthoDB" id="2430314at2759"/>
<sequence>MAAAFDELECLEALEDLDAADQHDIPRRCITDRMNLFHSPHDEEFIKRFRLSKTTALNLLDKLQIQGTRDGRGSPVPPRLQLLITLPWMATGSFQLTIADTFDVSQQLVSNCTAQNSPSHCISATRLCETTIERTFF</sequence>
<dbReference type="EMBL" id="QCYY01000262">
    <property type="protein sequence ID" value="ROT85497.1"/>
    <property type="molecule type" value="Genomic_DNA"/>
</dbReference>
<gene>
    <name evidence="1" type="ORF">C7M84_012889</name>
</gene>
<reference evidence="1 2" key="2">
    <citation type="submission" date="2019-01" db="EMBL/GenBank/DDBJ databases">
        <title>The decoding of complex shrimp genome reveals the adaptation for benthos swimmer, frequently molting mechanism and breeding impact on genome.</title>
        <authorList>
            <person name="Sun Y."/>
            <person name="Gao Y."/>
            <person name="Yu Y."/>
        </authorList>
    </citation>
    <scope>NUCLEOTIDE SEQUENCE [LARGE SCALE GENOMIC DNA]</scope>
    <source>
        <tissue evidence="1">Muscle</tissue>
    </source>
</reference>
<accession>A0A423U9W9</accession>
<protein>
    <submittedName>
        <fullName evidence="1">Putative nuclease HARBI1</fullName>
    </submittedName>
</protein>
<reference evidence="1 2" key="1">
    <citation type="submission" date="2018-04" db="EMBL/GenBank/DDBJ databases">
        <authorList>
            <person name="Zhang X."/>
            <person name="Yuan J."/>
            <person name="Li F."/>
            <person name="Xiang J."/>
        </authorList>
    </citation>
    <scope>NUCLEOTIDE SEQUENCE [LARGE SCALE GENOMIC DNA]</scope>
    <source>
        <tissue evidence="1">Muscle</tissue>
    </source>
</reference>
<evidence type="ECO:0000313" key="2">
    <source>
        <dbReference type="Proteomes" id="UP000283509"/>
    </source>
</evidence>
<keyword evidence="2" id="KW-1185">Reference proteome</keyword>
<evidence type="ECO:0000313" key="1">
    <source>
        <dbReference type="EMBL" id="ROT85497.1"/>
    </source>
</evidence>
<proteinExistence type="predicted"/>
<dbReference type="Proteomes" id="UP000283509">
    <property type="component" value="Unassembled WGS sequence"/>
</dbReference>
<name>A0A423U9W9_PENVA</name>
<comment type="caution">
    <text evidence="1">The sequence shown here is derived from an EMBL/GenBank/DDBJ whole genome shotgun (WGS) entry which is preliminary data.</text>
</comment>